<dbReference type="EC" id="2.1.3.15" evidence="13"/>
<dbReference type="Pfam" id="PF17848">
    <property type="entry name" value="Zn_ribbon_ACC"/>
    <property type="match status" value="1"/>
</dbReference>
<dbReference type="Pfam" id="PF01039">
    <property type="entry name" value="Carboxyl_trans"/>
    <property type="match status" value="1"/>
</dbReference>
<evidence type="ECO:0000256" key="4">
    <source>
        <dbReference type="ARBA" id="ARBA00022723"/>
    </source>
</evidence>
<dbReference type="AlphaFoldDB" id="A0A127EI25"/>
<evidence type="ECO:0000256" key="9">
    <source>
        <dbReference type="ARBA" id="ARBA00022840"/>
    </source>
</evidence>
<comment type="subcellular location">
    <subcellularLocation>
        <location evidence="1 13">Cytoplasm</location>
    </subcellularLocation>
</comment>
<dbReference type="PROSITE" id="PS00848">
    <property type="entry name" value="COX5B_1"/>
    <property type="match status" value="1"/>
</dbReference>
<keyword evidence="13" id="KW-0963">Cytoplasm</keyword>
<dbReference type="GO" id="GO:0009317">
    <property type="term" value="C:acetyl-CoA carboxylase complex"/>
    <property type="evidence" value="ECO:0007669"/>
    <property type="project" value="InterPro"/>
</dbReference>
<feature type="zinc finger region" description="C4-type" evidence="13">
    <location>
        <begin position="40"/>
        <end position="62"/>
    </location>
</feature>
<comment type="pathway">
    <text evidence="13">Lipid metabolism; malonyl-CoA biosynthesis; malonyl-CoA from acetyl-CoA: step 1/1.</text>
</comment>
<dbReference type="InterPro" id="IPR034733">
    <property type="entry name" value="AcCoA_carboxyl_beta"/>
</dbReference>
<accession>A0A127EI25</accession>
<sequence>MIKNLLNKRKYITVSSVELNDNELNEDEKPNIPSGMWSKCEKCAKILYTEDLKENFNVCPNCGHHFKLGAYERIKYLTDENSFVEFDKKMVGKNPLDFNGYEEKIKGYQKKSHVIEGVVTGEAYIAQRKVVLCVMDSNFMMGSMGTAVGEKITRAIEYATKNRLPLIIFTCSGGARMQEGIYSLMQMAKVSGAIYRHGQENLLYITVLTNPTTGGVTASFAMEGDIILSEPGCLVGFAGRRVIEGTINEKLPDDFQTAEFLLEKGFIDKIVQRKDLKQIITSLLRMHEVDYE</sequence>
<dbReference type="EMBL" id="CP010994">
    <property type="protein sequence ID" value="AMN35606.1"/>
    <property type="molecule type" value="Genomic_DNA"/>
</dbReference>
<gene>
    <name evidence="13" type="primary">accD</name>
    <name evidence="15" type="ORF">JFP838_07530</name>
</gene>
<dbReference type="GO" id="GO:2001295">
    <property type="term" value="P:malonyl-CoA biosynthetic process"/>
    <property type="evidence" value="ECO:0007669"/>
    <property type="project" value="UniProtKB-UniRule"/>
</dbReference>
<feature type="binding site" evidence="13">
    <location>
        <position position="43"/>
    </location>
    <ligand>
        <name>Zn(2+)</name>
        <dbReference type="ChEBI" id="CHEBI:29105"/>
    </ligand>
</feature>
<comment type="function">
    <text evidence="12 13">Component of the acetyl coenzyme A carboxylase (ACC) complex. Biotin carboxylase (BC) catalyzes the carboxylation of biotin on its carrier protein (BCCP) and then the CO(2) group is transferred by the transcarboxylase to acetyl-CoA to form malonyl-CoA.</text>
</comment>
<evidence type="ECO:0000256" key="1">
    <source>
        <dbReference type="ARBA" id="ARBA00004496"/>
    </source>
</evidence>
<evidence type="ECO:0000256" key="8">
    <source>
        <dbReference type="ARBA" id="ARBA00022833"/>
    </source>
</evidence>
<keyword evidence="8 13" id="KW-0862">Zinc</keyword>
<dbReference type="Gene3D" id="3.90.226.10">
    <property type="entry name" value="2-enoyl-CoA Hydratase, Chain A, domain 1"/>
    <property type="match status" value="1"/>
</dbReference>
<dbReference type="InterPro" id="IPR000438">
    <property type="entry name" value="Acetyl_CoA_COase_Trfase_b_su"/>
</dbReference>
<dbReference type="GO" id="GO:0006633">
    <property type="term" value="P:fatty acid biosynthetic process"/>
    <property type="evidence" value="ECO:0007669"/>
    <property type="project" value="UniProtKB-KW"/>
</dbReference>
<dbReference type="GO" id="GO:0003989">
    <property type="term" value="F:acetyl-CoA carboxylase activity"/>
    <property type="evidence" value="ECO:0007669"/>
    <property type="project" value="InterPro"/>
</dbReference>
<evidence type="ECO:0000256" key="11">
    <source>
        <dbReference type="ARBA" id="ARBA00023160"/>
    </source>
</evidence>
<evidence type="ECO:0000313" key="16">
    <source>
        <dbReference type="Proteomes" id="UP000070260"/>
    </source>
</evidence>
<dbReference type="PANTHER" id="PTHR42995">
    <property type="entry name" value="ACETYL-COENZYME A CARBOXYLASE CARBOXYL TRANSFERASE SUBUNIT BETA, CHLOROPLASTIC"/>
    <property type="match status" value="1"/>
</dbReference>
<dbReference type="PATRIC" id="fig|1502.177.peg.1541"/>
<dbReference type="RefSeq" id="WP_061427852.1">
    <property type="nucleotide sequence ID" value="NZ_CATNZO010000001.1"/>
</dbReference>
<dbReference type="SUPFAM" id="SSF52096">
    <property type="entry name" value="ClpP/crotonase"/>
    <property type="match status" value="1"/>
</dbReference>
<evidence type="ECO:0000256" key="3">
    <source>
        <dbReference type="ARBA" id="ARBA00022679"/>
    </source>
</evidence>
<evidence type="ECO:0000256" key="12">
    <source>
        <dbReference type="ARBA" id="ARBA00025280"/>
    </source>
</evidence>
<keyword evidence="2 13" id="KW-0444">Lipid biosynthesis</keyword>
<dbReference type="Proteomes" id="UP000070260">
    <property type="component" value="Chromosome"/>
</dbReference>
<dbReference type="GO" id="GO:0008270">
    <property type="term" value="F:zinc ion binding"/>
    <property type="evidence" value="ECO:0007669"/>
    <property type="project" value="UniProtKB-UniRule"/>
</dbReference>
<evidence type="ECO:0000256" key="7">
    <source>
        <dbReference type="ARBA" id="ARBA00022832"/>
    </source>
</evidence>
<reference evidence="15 16" key="1">
    <citation type="journal article" date="2016" name="PLoS ONE">
        <title>Plasmid Characterization and Chromosome Analysis of Two netF+ Clostridium perfringens Isolates Associated with Foal and Canine Necrotizing Enteritis.</title>
        <authorList>
            <person name="Mehdizadeh Gohari I."/>
            <person name="Kropinski A.M."/>
            <person name="Weese S.J."/>
            <person name="Parreira V.R."/>
            <person name="Whitehead A.E."/>
            <person name="Boerlin P."/>
            <person name="Prescott J.F."/>
        </authorList>
    </citation>
    <scope>NUCLEOTIDE SEQUENCE [LARGE SCALE GENOMIC DNA]</scope>
    <source>
        <strain evidence="15 16">JP838</strain>
    </source>
</reference>
<comment type="catalytic activity">
    <reaction evidence="13">
        <text>N(6)-carboxybiotinyl-L-lysyl-[protein] + acetyl-CoA = N(6)-biotinyl-L-lysyl-[protein] + malonyl-CoA</text>
        <dbReference type="Rhea" id="RHEA:54728"/>
        <dbReference type="Rhea" id="RHEA-COMP:10505"/>
        <dbReference type="Rhea" id="RHEA-COMP:10506"/>
        <dbReference type="ChEBI" id="CHEBI:57288"/>
        <dbReference type="ChEBI" id="CHEBI:57384"/>
        <dbReference type="ChEBI" id="CHEBI:83144"/>
        <dbReference type="ChEBI" id="CHEBI:83145"/>
        <dbReference type="EC" id="2.1.3.15"/>
    </reaction>
</comment>
<dbReference type="GO" id="GO:0005524">
    <property type="term" value="F:ATP binding"/>
    <property type="evidence" value="ECO:0007669"/>
    <property type="project" value="UniProtKB-KW"/>
</dbReference>
<dbReference type="InterPro" id="IPR011762">
    <property type="entry name" value="COA_CT_N"/>
</dbReference>
<comment type="similarity">
    <text evidence="13">Belongs to the AccD/PCCB family.</text>
</comment>
<keyword evidence="10 13" id="KW-0443">Lipid metabolism</keyword>
<protein>
    <recommendedName>
        <fullName evidence="13">Acetyl-coenzyme A carboxylase carboxyl transferase subunit beta</fullName>
        <shortName evidence="13">ACCase subunit beta</shortName>
        <shortName evidence="13">Acetyl-CoA carboxylase carboxyltransferase subunit beta</shortName>
        <ecNumber evidence="13">2.1.3.15</ecNumber>
    </recommendedName>
</protein>
<dbReference type="PRINTS" id="PR01070">
    <property type="entry name" value="ACCCTRFRASEB"/>
</dbReference>
<keyword evidence="5 13" id="KW-0547">Nucleotide-binding</keyword>
<feature type="domain" description="CoA carboxyltransferase N-terminal" evidence="14">
    <location>
        <begin position="36"/>
        <end position="292"/>
    </location>
</feature>
<dbReference type="UniPathway" id="UPA00655">
    <property type="reaction ID" value="UER00711"/>
</dbReference>
<evidence type="ECO:0000256" key="2">
    <source>
        <dbReference type="ARBA" id="ARBA00022516"/>
    </source>
</evidence>
<feature type="binding site" evidence="13">
    <location>
        <position position="59"/>
    </location>
    <ligand>
        <name>Zn(2+)</name>
        <dbReference type="ChEBI" id="CHEBI:29105"/>
    </ligand>
</feature>
<dbReference type="InterPro" id="IPR041010">
    <property type="entry name" value="Znf-ACC"/>
</dbReference>
<feature type="binding site" evidence="13">
    <location>
        <position position="40"/>
    </location>
    <ligand>
        <name>Zn(2+)</name>
        <dbReference type="ChEBI" id="CHEBI:29105"/>
    </ligand>
</feature>
<dbReference type="PANTHER" id="PTHR42995:SF5">
    <property type="entry name" value="ACETYL-COENZYME A CARBOXYLASE CARBOXYL TRANSFERASE SUBUNIT BETA, CHLOROPLASTIC"/>
    <property type="match status" value="1"/>
</dbReference>
<proteinExistence type="inferred from homology"/>
<evidence type="ECO:0000256" key="13">
    <source>
        <dbReference type="HAMAP-Rule" id="MF_01395"/>
    </source>
</evidence>
<keyword evidence="6 13" id="KW-0863">Zinc-finger</keyword>
<evidence type="ECO:0000313" key="15">
    <source>
        <dbReference type="EMBL" id="AMN35606.1"/>
    </source>
</evidence>
<organism evidence="15 16">
    <name type="scientific">Clostridium perfringens</name>
    <dbReference type="NCBI Taxonomy" id="1502"/>
    <lineage>
        <taxon>Bacteria</taxon>
        <taxon>Bacillati</taxon>
        <taxon>Bacillota</taxon>
        <taxon>Clostridia</taxon>
        <taxon>Eubacteriales</taxon>
        <taxon>Clostridiaceae</taxon>
        <taxon>Clostridium</taxon>
    </lineage>
</organism>
<evidence type="ECO:0000256" key="10">
    <source>
        <dbReference type="ARBA" id="ARBA00023098"/>
    </source>
</evidence>
<dbReference type="PROSITE" id="PS50980">
    <property type="entry name" value="COA_CT_NTER"/>
    <property type="match status" value="1"/>
</dbReference>
<dbReference type="NCBIfam" id="TIGR00515">
    <property type="entry name" value="accD"/>
    <property type="match status" value="1"/>
</dbReference>
<evidence type="ECO:0000256" key="5">
    <source>
        <dbReference type="ARBA" id="ARBA00022741"/>
    </source>
</evidence>
<dbReference type="OrthoDB" id="9772975at2"/>
<keyword evidence="7 13" id="KW-0276">Fatty acid metabolism</keyword>
<keyword evidence="9 13" id="KW-0067">ATP-binding</keyword>
<evidence type="ECO:0000256" key="6">
    <source>
        <dbReference type="ARBA" id="ARBA00022771"/>
    </source>
</evidence>
<keyword evidence="11 13" id="KW-0275">Fatty acid biosynthesis</keyword>
<comment type="cofactor">
    <cofactor evidence="13">
        <name>Zn(2+)</name>
        <dbReference type="ChEBI" id="CHEBI:29105"/>
    </cofactor>
    <text evidence="13">Binds 1 zinc ion per subunit.</text>
</comment>
<evidence type="ECO:0000259" key="14">
    <source>
        <dbReference type="PROSITE" id="PS50980"/>
    </source>
</evidence>
<feature type="binding site" evidence="13">
    <location>
        <position position="62"/>
    </location>
    <ligand>
        <name>Zn(2+)</name>
        <dbReference type="ChEBI" id="CHEBI:29105"/>
    </ligand>
</feature>
<name>A0A127EI25_CLOPF</name>
<dbReference type="HAMAP" id="MF_01395">
    <property type="entry name" value="AcetylCoA_CT_beta"/>
    <property type="match status" value="1"/>
</dbReference>
<dbReference type="GO" id="GO:0016743">
    <property type="term" value="F:carboxyl- or carbamoyltransferase activity"/>
    <property type="evidence" value="ECO:0007669"/>
    <property type="project" value="UniProtKB-UniRule"/>
</dbReference>
<comment type="subunit">
    <text evidence="13">Acetyl-CoA carboxylase is a heterohexamer composed of biotin carboxyl carrier protein (AccB), biotin carboxylase (AccC) and two subunits each of ACCase subunit alpha (AccA) and ACCase subunit beta (AccD).</text>
</comment>
<keyword evidence="4 13" id="KW-0479">Metal-binding</keyword>
<dbReference type="InterPro" id="IPR029045">
    <property type="entry name" value="ClpP/crotonase-like_dom_sf"/>
</dbReference>
<keyword evidence="3 13" id="KW-0808">Transferase</keyword>